<dbReference type="InterPro" id="IPR036938">
    <property type="entry name" value="PAP2/HPO_sf"/>
</dbReference>
<feature type="transmembrane region" description="Helical" evidence="1">
    <location>
        <begin position="52"/>
        <end position="70"/>
    </location>
</feature>
<organism evidence="3 4">
    <name type="scientific">Slackia piriformis YIT 12062</name>
    <dbReference type="NCBI Taxonomy" id="742818"/>
    <lineage>
        <taxon>Bacteria</taxon>
        <taxon>Bacillati</taxon>
        <taxon>Actinomycetota</taxon>
        <taxon>Coriobacteriia</taxon>
        <taxon>Eggerthellales</taxon>
        <taxon>Eggerthellaceae</taxon>
        <taxon>Slackia</taxon>
    </lineage>
</organism>
<keyword evidence="4" id="KW-1185">Reference proteome</keyword>
<dbReference type="SMART" id="SM00014">
    <property type="entry name" value="acidPPc"/>
    <property type="match status" value="1"/>
</dbReference>
<protein>
    <recommendedName>
        <fullName evidence="2">Phosphatidic acid phosphatase type 2/haloperoxidase domain-containing protein</fullName>
    </recommendedName>
</protein>
<keyword evidence="1" id="KW-0472">Membrane</keyword>
<evidence type="ECO:0000259" key="2">
    <source>
        <dbReference type="SMART" id="SM00014"/>
    </source>
</evidence>
<dbReference type="Proteomes" id="UP000006069">
    <property type="component" value="Unassembled WGS sequence"/>
</dbReference>
<evidence type="ECO:0000256" key="1">
    <source>
        <dbReference type="SAM" id="Phobius"/>
    </source>
</evidence>
<keyword evidence="1" id="KW-0812">Transmembrane</keyword>
<dbReference type="PATRIC" id="fig|742818.3.peg.1364"/>
<evidence type="ECO:0000313" key="4">
    <source>
        <dbReference type="Proteomes" id="UP000006069"/>
    </source>
</evidence>
<accession>K0YKJ2</accession>
<name>K0YKJ2_9ACTN</name>
<dbReference type="OrthoDB" id="9789113at2"/>
<comment type="caution">
    <text evidence="3">The sequence shown here is derived from an EMBL/GenBank/DDBJ whole genome shotgun (WGS) entry which is preliminary data.</text>
</comment>
<dbReference type="InParanoid" id="K0YKJ2"/>
<dbReference type="AlphaFoldDB" id="K0YKJ2"/>
<reference evidence="3 4" key="1">
    <citation type="submission" date="2012-08" db="EMBL/GenBank/DDBJ databases">
        <title>The Genome Sequence of Slackia piriformis YIT 12062.</title>
        <authorList>
            <consortium name="The Broad Institute Genome Sequencing Platform"/>
            <person name="Earl A."/>
            <person name="Ward D."/>
            <person name="Feldgarden M."/>
            <person name="Gevers D."/>
            <person name="Morotomi M."/>
            <person name="Walker B."/>
            <person name="Young S.K."/>
            <person name="Zeng Q."/>
            <person name="Gargeya S."/>
            <person name="Fitzgerald M."/>
            <person name="Haas B."/>
            <person name="Abouelleil A."/>
            <person name="Alvarado L."/>
            <person name="Arachchi H.M."/>
            <person name="Berlin A.M."/>
            <person name="Chapman S.B."/>
            <person name="Goldberg J."/>
            <person name="Griggs A."/>
            <person name="Gujja S."/>
            <person name="Hansen M."/>
            <person name="Howarth C."/>
            <person name="Imamovic A."/>
            <person name="Larimer J."/>
            <person name="McCowen C."/>
            <person name="Montmayeur A."/>
            <person name="Murphy C."/>
            <person name="Neiman D."/>
            <person name="Pearson M."/>
            <person name="Priest M."/>
            <person name="Roberts A."/>
            <person name="Saif S."/>
            <person name="Shea T."/>
            <person name="Sisk P."/>
            <person name="Sykes S."/>
            <person name="Wortman J."/>
            <person name="Nusbaum C."/>
            <person name="Birren B."/>
        </authorList>
    </citation>
    <scope>NUCLEOTIDE SEQUENCE [LARGE SCALE GENOMIC DNA]</scope>
    <source>
        <strain evidence="3 4">YIT 12062</strain>
    </source>
</reference>
<feature type="domain" description="Phosphatidic acid phosphatase type 2/haloperoxidase" evidence="2">
    <location>
        <begin position="32"/>
        <end position="161"/>
    </location>
</feature>
<sequence>MNALQYEKISAPFRARPSLARALLAANKVLTAAFYVLYPVLLVMLFFTQSALLVPCMCVPAAGFVCLSAFRARFNAPRPYELLSIDPLIKKDTSGRSFPSRHVFSATIIAMCWLAWCPLVGCVLLVADAFMAAVRVIGGVHFPKDVVAGAVVGIVCGLGVLLWPLG</sequence>
<dbReference type="Pfam" id="PF01569">
    <property type="entry name" value="PAP2"/>
    <property type="match status" value="1"/>
</dbReference>
<feature type="transmembrane region" description="Helical" evidence="1">
    <location>
        <begin position="21"/>
        <end position="46"/>
    </location>
</feature>
<proteinExistence type="predicted"/>
<dbReference type="EMBL" id="ADMD01000007">
    <property type="protein sequence ID" value="EJZ83778.1"/>
    <property type="molecule type" value="Genomic_DNA"/>
</dbReference>
<dbReference type="HOGENOM" id="CLU_072573_12_0_11"/>
<dbReference type="SUPFAM" id="SSF48317">
    <property type="entry name" value="Acid phosphatase/Vanadium-dependent haloperoxidase"/>
    <property type="match status" value="1"/>
</dbReference>
<dbReference type="eggNOG" id="COG0671">
    <property type="taxonomic scope" value="Bacteria"/>
</dbReference>
<feature type="transmembrane region" description="Helical" evidence="1">
    <location>
        <begin position="103"/>
        <end position="126"/>
    </location>
</feature>
<evidence type="ECO:0000313" key="3">
    <source>
        <dbReference type="EMBL" id="EJZ83778.1"/>
    </source>
</evidence>
<gene>
    <name evidence="3" type="ORF">HMPREF9451_01299</name>
</gene>
<dbReference type="InterPro" id="IPR000326">
    <property type="entry name" value="PAP2/HPO"/>
</dbReference>
<feature type="transmembrane region" description="Helical" evidence="1">
    <location>
        <begin position="146"/>
        <end position="165"/>
    </location>
</feature>
<dbReference type="RefSeq" id="WP_009139497.1">
    <property type="nucleotide sequence ID" value="NZ_JH815198.1"/>
</dbReference>
<keyword evidence="1" id="KW-1133">Transmembrane helix</keyword>
<dbReference type="Gene3D" id="1.20.144.10">
    <property type="entry name" value="Phosphatidic acid phosphatase type 2/haloperoxidase"/>
    <property type="match status" value="1"/>
</dbReference>